<accession>A0A2T4UBH8</accession>
<protein>
    <recommendedName>
        <fullName evidence="2">Mce/MlaD domain-containing protein</fullName>
    </recommendedName>
</protein>
<reference evidence="3 4" key="1">
    <citation type="submission" date="2018-03" db="EMBL/GenBank/DDBJ databases">
        <title>Aquarubrobacter algicola gen. nov., sp. nov., a novel actinobacterium isolated from shallow eutrophic lake during the end of cyanobacterial harmful algal blooms.</title>
        <authorList>
            <person name="Chun S.J."/>
        </authorList>
    </citation>
    <scope>NUCLEOTIDE SEQUENCE [LARGE SCALE GENOMIC DNA]</scope>
    <source>
        <strain evidence="3 4">Seoho-28</strain>
    </source>
</reference>
<feature type="domain" description="Mce/MlaD" evidence="2">
    <location>
        <begin position="42"/>
        <end position="121"/>
    </location>
</feature>
<keyword evidence="1" id="KW-1133">Transmembrane helix</keyword>
<dbReference type="RefSeq" id="WP_107571195.1">
    <property type="nucleotide sequence ID" value="NZ_PYYB01000005.1"/>
</dbReference>
<dbReference type="InterPro" id="IPR052336">
    <property type="entry name" value="MlaD_Phospholipid_Transporter"/>
</dbReference>
<evidence type="ECO:0000313" key="4">
    <source>
        <dbReference type="Proteomes" id="UP000240739"/>
    </source>
</evidence>
<gene>
    <name evidence="3" type="ORF">C7Y72_21115</name>
</gene>
<dbReference type="AlphaFoldDB" id="A0A2T4UBH8"/>
<keyword evidence="4" id="KW-1185">Reference proteome</keyword>
<keyword evidence="1" id="KW-0812">Transmembrane</keyword>
<evidence type="ECO:0000256" key="1">
    <source>
        <dbReference type="SAM" id="Phobius"/>
    </source>
</evidence>
<dbReference type="InterPro" id="IPR003399">
    <property type="entry name" value="Mce/MlaD"/>
</dbReference>
<organism evidence="3 4">
    <name type="scientific">Paraconexibacter algicola</name>
    <dbReference type="NCBI Taxonomy" id="2133960"/>
    <lineage>
        <taxon>Bacteria</taxon>
        <taxon>Bacillati</taxon>
        <taxon>Actinomycetota</taxon>
        <taxon>Thermoleophilia</taxon>
        <taxon>Solirubrobacterales</taxon>
        <taxon>Paraconexibacteraceae</taxon>
        <taxon>Paraconexibacter</taxon>
    </lineage>
</organism>
<keyword evidence="1" id="KW-0472">Membrane</keyword>
<evidence type="ECO:0000313" key="3">
    <source>
        <dbReference type="EMBL" id="PTL54253.1"/>
    </source>
</evidence>
<dbReference type="Proteomes" id="UP000240739">
    <property type="component" value="Unassembled WGS sequence"/>
</dbReference>
<feature type="transmembrane region" description="Helical" evidence="1">
    <location>
        <begin position="12"/>
        <end position="31"/>
    </location>
</feature>
<name>A0A2T4UBH8_9ACTN</name>
<dbReference type="PANTHER" id="PTHR33371">
    <property type="entry name" value="INTERMEMBRANE PHOSPHOLIPID TRANSPORT SYSTEM BINDING PROTEIN MLAD-RELATED"/>
    <property type="match status" value="1"/>
</dbReference>
<proteinExistence type="predicted"/>
<comment type="caution">
    <text evidence="3">The sequence shown here is derived from an EMBL/GenBank/DDBJ whole genome shotgun (WGS) entry which is preliminary data.</text>
</comment>
<sequence length="423" mass="45932">MRRQLERYGRWLIAIGVLMAIAAVCAGYILVNQRLSLPFRDTYTVKVEMATVPGLAPGLGQPANVAGVRVGMIKGVELRNGRAIVALEIERDKLPRVWDNAFATMVPNSPLKDLQMELFPGRPPAKELPDGGLVPIARTSPPIDSDELTNALDLDTRRFFNVLVAGSDEGLAGRGEDLRRLFASLGPTAEDLRTVSGALAERRRQLRRLVGNLAILTRRVGERDVELAKLVESGNATVTALAAEERALRASVRKLPATLRTTRRALDSARDFSAELEPAARALGPVAARAPGALKAAEPLVREAVPILRDRLRPLVREAQPLARDLAPATRSLSAVTPSLTTAFRGLNYIVNTLAHNPEGKDEGYLFWIAWFAHNGMSFISNEDANGAAWRGMLLFDCATLYAFDGIGPLLSQLGDLAPFCPK</sequence>
<dbReference type="EMBL" id="PYYB01000005">
    <property type="protein sequence ID" value="PTL54253.1"/>
    <property type="molecule type" value="Genomic_DNA"/>
</dbReference>
<dbReference type="OrthoDB" id="5242258at2"/>
<evidence type="ECO:0000259" key="2">
    <source>
        <dbReference type="Pfam" id="PF02470"/>
    </source>
</evidence>
<dbReference type="Pfam" id="PF02470">
    <property type="entry name" value="MlaD"/>
    <property type="match status" value="1"/>
</dbReference>
<dbReference type="PANTHER" id="PTHR33371:SF4">
    <property type="entry name" value="INTERMEMBRANE PHOSPHOLIPID TRANSPORT SYSTEM BINDING PROTEIN MLAD"/>
    <property type="match status" value="1"/>
</dbReference>